<keyword evidence="3" id="KW-1185">Reference proteome</keyword>
<comment type="caution">
    <text evidence="2">The sequence shown here is derived from an EMBL/GenBank/DDBJ whole genome shotgun (WGS) entry which is preliminary data.</text>
</comment>
<dbReference type="EMBL" id="LXQA011339645">
    <property type="protein sequence ID" value="MCI93815.1"/>
    <property type="molecule type" value="Genomic_DNA"/>
</dbReference>
<feature type="region of interest" description="Disordered" evidence="1">
    <location>
        <begin position="1"/>
        <end position="31"/>
    </location>
</feature>
<feature type="compositionally biased region" description="Basic and acidic residues" evidence="1">
    <location>
        <begin position="12"/>
        <end position="31"/>
    </location>
</feature>
<protein>
    <submittedName>
        <fullName evidence="2">Uncharacterized protein</fullName>
    </submittedName>
</protein>
<evidence type="ECO:0000313" key="3">
    <source>
        <dbReference type="Proteomes" id="UP000265520"/>
    </source>
</evidence>
<reference evidence="2 3" key="1">
    <citation type="journal article" date="2018" name="Front. Plant Sci.">
        <title>Red Clover (Trifolium pratense) and Zigzag Clover (T. medium) - A Picture of Genomic Similarities and Differences.</title>
        <authorList>
            <person name="Dluhosova J."/>
            <person name="Istvanek J."/>
            <person name="Nedelnik J."/>
            <person name="Repkova J."/>
        </authorList>
    </citation>
    <scope>NUCLEOTIDE SEQUENCE [LARGE SCALE GENOMIC DNA]</scope>
    <source>
        <strain evidence="3">cv. 10/8</strain>
        <tissue evidence="2">Leaf</tissue>
    </source>
</reference>
<evidence type="ECO:0000256" key="1">
    <source>
        <dbReference type="SAM" id="MobiDB-lite"/>
    </source>
</evidence>
<proteinExistence type="predicted"/>
<accession>A0A392W4G9</accession>
<feature type="non-terminal residue" evidence="2">
    <location>
        <position position="31"/>
    </location>
</feature>
<evidence type="ECO:0000313" key="2">
    <source>
        <dbReference type="EMBL" id="MCI93815.1"/>
    </source>
</evidence>
<sequence>MPSEGGENAINKGEKPDGEDSDKHKSDEGDE</sequence>
<organism evidence="2 3">
    <name type="scientific">Trifolium medium</name>
    <dbReference type="NCBI Taxonomy" id="97028"/>
    <lineage>
        <taxon>Eukaryota</taxon>
        <taxon>Viridiplantae</taxon>
        <taxon>Streptophyta</taxon>
        <taxon>Embryophyta</taxon>
        <taxon>Tracheophyta</taxon>
        <taxon>Spermatophyta</taxon>
        <taxon>Magnoliopsida</taxon>
        <taxon>eudicotyledons</taxon>
        <taxon>Gunneridae</taxon>
        <taxon>Pentapetalae</taxon>
        <taxon>rosids</taxon>
        <taxon>fabids</taxon>
        <taxon>Fabales</taxon>
        <taxon>Fabaceae</taxon>
        <taxon>Papilionoideae</taxon>
        <taxon>50 kb inversion clade</taxon>
        <taxon>NPAAA clade</taxon>
        <taxon>Hologalegina</taxon>
        <taxon>IRL clade</taxon>
        <taxon>Trifolieae</taxon>
        <taxon>Trifolium</taxon>
    </lineage>
</organism>
<name>A0A392W4G9_9FABA</name>
<dbReference type="AlphaFoldDB" id="A0A392W4G9"/>
<dbReference type="Proteomes" id="UP000265520">
    <property type="component" value="Unassembled WGS sequence"/>
</dbReference>